<dbReference type="GO" id="GO:0016887">
    <property type="term" value="F:ATP hydrolysis activity"/>
    <property type="evidence" value="ECO:0007669"/>
    <property type="project" value="InterPro"/>
</dbReference>
<evidence type="ECO:0000256" key="1">
    <source>
        <dbReference type="ARBA" id="ARBA00008675"/>
    </source>
</evidence>
<dbReference type="InterPro" id="IPR027417">
    <property type="entry name" value="P-loop_NTPase"/>
</dbReference>
<evidence type="ECO:0000313" key="10">
    <source>
        <dbReference type="Proteomes" id="UP000078348"/>
    </source>
</evidence>
<gene>
    <name evidence="9" type="ORF">AV274_3619</name>
</gene>
<keyword evidence="2" id="KW-0677">Repeat</keyword>
<dbReference type="SMART" id="SM01086">
    <property type="entry name" value="ClpB_D2-small"/>
    <property type="match status" value="1"/>
</dbReference>
<feature type="domain" description="Clp ATPase C-terminal" evidence="8">
    <location>
        <begin position="661"/>
        <end position="754"/>
    </location>
</feature>
<proteinExistence type="inferred from homology"/>
<organism evidence="9 10">
    <name type="scientific">Blastocystis sp. subtype 1 (strain ATCC 50177 / NandII)</name>
    <dbReference type="NCBI Taxonomy" id="478820"/>
    <lineage>
        <taxon>Eukaryota</taxon>
        <taxon>Sar</taxon>
        <taxon>Stramenopiles</taxon>
        <taxon>Bigyra</taxon>
        <taxon>Opalozoa</taxon>
        <taxon>Opalinata</taxon>
        <taxon>Blastocystidae</taxon>
        <taxon>Blastocystis</taxon>
    </lineage>
</organism>
<dbReference type="CDD" id="cd00009">
    <property type="entry name" value="AAA"/>
    <property type="match status" value="1"/>
</dbReference>
<dbReference type="OrthoDB" id="47330at2759"/>
<dbReference type="Pfam" id="PF07724">
    <property type="entry name" value="AAA_2"/>
    <property type="match status" value="1"/>
</dbReference>
<evidence type="ECO:0000259" key="8">
    <source>
        <dbReference type="SMART" id="SM01086"/>
    </source>
</evidence>
<dbReference type="AlphaFoldDB" id="A0A196SCH5"/>
<keyword evidence="5" id="KW-0143">Chaperone</keyword>
<keyword evidence="4" id="KW-0067">ATP-binding</keyword>
<dbReference type="Pfam" id="PF00004">
    <property type="entry name" value="AAA"/>
    <property type="match status" value="1"/>
</dbReference>
<name>A0A196SCH5_BLAHN</name>
<dbReference type="FunFam" id="3.40.50.300:FF:000025">
    <property type="entry name" value="ATP-dependent Clp protease subunit"/>
    <property type="match status" value="1"/>
</dbReference>
<dbReference type="FunFam" id="3.40.50.300:FF:000010">
    <property type="entry name" value="Chaperone clpB 1, putative"/>
    <property type="match status" value="1"/>
</dbReference>
<evidence type="ECO:0000256" key="6">
    <source>
        <dbReference type="SAM" id="Coils"/>
    </source>
</evidence>
<dbReference type="FunFam" id="3.40.50.300:FF:000120">
    <property type="entry name" value="ATP-dependent chaperone ClpB"/>
    <property type="match status" value="1"/>
</dbReference>
<comment type="similarity">
    <text evidence="1">Belongs to the ClpA/ClpB family.</text>
</comment>
<dbReference type="PANTHER" id="PTHR11638">
    <property type="entry name" value="ATP-DEPENDENT CLP PROTEASE"/>
    <property type="match status" value="1"/>
</dbReference>
<dbReference type="Gene3D" id="1.10.8.60">
    <property type="match status" value="1"/>
</dbReference>
<dbReference type="SMART" id="SM00382">
    <property type="entry name" value="AAA"/>
    <property type="match status" value="2"/>
</dbReference>
<evidence type="ECO:0000256" key="3">
    <source>
        <dbReference type="ARBA" id="ARBA00022741"/>
    </source>
</evidence>
<dbReference type="InterPro" id="IPR041546">
    <property type="entry name" value="ClpA/ClpB_AAA_lid"/>
</dbReference>
<dbReference type="PRINTS" id="PR00300">
    <property type="entry name" value="CLPPROTEASEA"/>
</dbReference>
<dbReference type="InterPro" id="IPR050130">
    <property type="entry name" value="ClpA_ClpB"/>
</dbReference>
<dbReference type="STRING" id="478820.A0A196SCH5"/>
<evidence type="ECO:0000256" key="5">
    <source>
        <dbReference type="ARBA" id="ARBA00023186"/>
    </source>
</evidence>
<dbReference type="GO" id="GO:0005737">
    <property type="term" value="C:cytoplasm"/>
    <property type="evidence" value="ECO:0007669"/>
    <property type="project" value="TreeGrafter"/>
</dbReference>
<dbReference type="Gene3D" id="3.40.50.300">
    <property type="entry name" value="P-loop containing nucleotide triphosphate hydrolases"/>
    <property type="match status" value="3"/>
</dbReference>
<dbReference type="InterPro" id="IPR028299">
    <property type="entry name" value="ClpA/B_CS2"/>
</dbReference>
<dbReference type="InterPro" id="IPR001270">
    <property type="entry name" value="ClpA/B"/>
</dbReference>
<evidence type="ECO:0000256" key="2">
    <source>
        <dbReference type="ARBA" id="ARBA00022737"/>
    </source>
</evidence>
<keyword evidence="3" id="KW-0547">Nucleotide-binding</keyword>
<dbReference type="InterPro" id="IPR019489">
    <property type="entry name" value="Clp_ATPase_C"/>
</dbReference>
<accession>A0A196SCH5</accession>
<dbReference type="GO" id="GO:0034605">
    <property type="term" value="P:cellular response to heat"/>
    <property type="evidence" value="ECO:0007669"/>
    <property type="project" value="TreeGrafter"/>
</dbReference>
<dbReference type="Pfam" id="PF17871">
    <property type="entry name" value="AAA_lid_9"/>
    <property type="match status" value="1"/>
</dbReference>
<evidence type="ECO:0000259" key="7">
    <source>
        <dbReference type="SMART" id="SM00382"/>
    </source>
</evidence>
<protein>
    <submittedName>
        <fullName evidence="9">AAA ATPase domain-containing protein</fullName>
    </submittedName>
</protein>
<evidence type="ECO:0000313" key="9">
    <source>
        <dbReference type="EMBL" id="OAO14708.1"/>
    </source>
</evidence>
<dbReference type="EMBL" id="LXWW01000219">
    <property type="protein sequence ID" value="OAO14708.1"/>
    <property type="molecule type" value="Genomic_DNA"/>
</dbReference>
<dbReference type="SUPFAM" id="SSF52540">
    <property type="entry name" value="P-loop containing nucleoside triphosphate hydrolases"/>
    <property type="match status" value="2"/>
</dbReference>
<dbReference type="GO" id="GO:0005524">
    <property type="term" value="F:ATP binding"/>
    <property type="evidence" value="ECO:0007669"/>
    <property type="project" value="UniProtKB-KW"/>
</dbReference>
<dbReference type="PROSITE" id="PS00871">
    <property type="entry name" value="CLPAB_2"/>
    <property type="match status" value="1"/>
</dbReference>
<keyword evidence="6" id="KW-0175">Coiled coil</keyword>
<comment type="caution">
    <text evidence="9">The sequence shown here is derived from an EMBL/GenBank/DDBJ whole genome shotgun (WGS) entry which is preliminary data.</text>
</comment>
<dbReference type="CDD" id="cd19499">
    <property type="entry name" value="RecA-like_ClpB_Hsp104-like"/>
    <property type="match status" value="1"/>
</dbReference>
<feature type="domain" description="AAA+ ATPase" evidence="7">
    <location>
        <begin position="96"/>
        <end position="241"/>
    </location>
</feature>
<dbReference type="InterPro" id="IPR003959">
    <property type="entry name" value="ATPase_AAA_core"/>
</dbReference>
<feature type="coiled-coil region" evidence="6">
    <location>
        <begin position="310"/>
        <end position="390"/>
    </location>
</feature>
<dbReference type="Proteomes" id="UP000078348">
    <property type="component" value="Unassembled WGS sequence"/>
</dbReference>
<dbReference type="PANTHER" id="PTHR11638:SF176">
    <property type="entry name" value="HEAT SHOCK PROTEIN 78, MITOCHONDRIAL"/>
    <property type="match status" value="1"/>
</dbReference>
<keyword evidence="10" id="KW-1185">Reference proteome</keyword>
<sequence>MLSKLTYTLLRPRSVNQISRAVVCARNFHTSKSLFDEDRPQIPQYSWTNPDNVPKGKNLEKYGIDLTELAKKGKLDPVIGREEEIRRTLEVLCRRTKNNPALIGEPGVGKTAIVEGIAQRIVAGEVPDSMKDKRVISLDLAAMVAGASFRGSFEERLKGVLKDVKESNGKVILFIDELHTLVGAGAMGGSMDGSNILKPALARGDISCVGATTLDEYRNSIEKDGALARRFQPVIVEEPSLENTINILRGLKERYEVHHGVRIADSALVAAANLAARYITDRKMPDKAVDLVDEAASHLRLQQESKPEAVDKLDRQLMAKKIEMEALKHDADPEGVERLQALEKDVKKLEAEHDKLVAKWKAEKEALEKSKQLKKELEEKKLELERAQMAGNWQRASELKYSVIPKLTKELEADSKVAKEHMLAERVTADNIADVVSRRTGIPLSTLVEDEKHRLLRMEDVLGARVIGQDEAVRKVSECIRISRAGLRTHDRPLGSFLFLGPTGVGKTELCKTLCQFLFKDESCFTRIDMSEYMEKFSVSRLIGAPPGYVGYEEGGTLTEAVRRHPYQVVLFDEFEKAHPEVSNLLLQVLDEGRLTDSQGRTVDFRNTIIIMTSNLGSELYNGDVTGNEAGVRSEIVKAVNNYFPPEFVNRLDELVIFRKLNQEDMKRIVDLQLHNVDKLLHYQNMDLKVSDRAKSWLSVAGYDPRFGARPVKRAIQQYLLSPLSKLIIGGSIHSGEEVFVDTESGKKDQPLVISGRASVKGKEIATQ</sequence>
<dbReference type="InterPro" id="IPR003593">
    <property type="entry name" value="AAA+_ATPase"/>
</dbReference>
<feature type="domain" description="AAA+ ATPase" evidence="7">
    <location>
        <begin position="493"/>
        <end position="662"/>
    </location>
</feature>
<dbReference type="Pfam" id="PF10431">
    <property type="entry name" value="ClpB_D2-small"/>
    <property type="match status" value="1"/>
</dbReference>
<evidence type="ECO:0000256" key="4">
    <source>
        <dbReference type="ARBA" id="ARBA00022840"/>
    </source>
</evidence>
<reference evidence="9 10" key="1">
    <citation type="submission" date="2016-05" db="EMBL/GenBank/DDBJ databases">
        <title>Nuclear genome of Blastocystis sp. subtype 1 NandII.</title>
        <authorList>
            <person name="Gentekaki E."/>
            <person name="Curtis B."/>
            <person name="Stairs C."/>
            <person name="Eme L."/>
            <person name="Herman E."/>
            <person name="Klimes V."/>
            <person name="Arias M.C."/>
            <person name="Elias M."/>
            <person name="Hilliou F."/>
            <person name="Klute M."/>
            <person name="Malik S.-B."/>
            <person name="Pightling A."/>
            <person name="Rachubinski R."/>
            <person name="Salas D."/>
            <person name="Schlacht A."/>
            <person name="Suga H."/>
            <person name="Archibald J."/>
            <person name="Ball S.G."/>
            <person name="Clark G."/>
            <person name="Dacks J."/>
            <person name="Van Der Giezen M."/>
            <person name="Tsaousis A."/>
            <person name="Roger A."/>
        </authorList>
    </citation>
    <scope>NUCLEOTIDE SEQUENCE [LARGE SCALE GENOMIC DNA]</scope>
    <source>
        <strain evidence="10">ATCC 50177 / NandII</strain>
    </source>
</reference>